<dbReference type="EMBL" id="JBHUHV010000064">
    <property type="protein sequence ID" value="MFD2069506.1"/>
    <property type="molecule type" value="Genomic_DNA"/>
</dbReference>
<gene>
    <name evidence="1" type="ORF">ACFSKU_21680</name>
</gene>
<dbReference type="RefSeq" id="WP_229962497.1">
    <property type="nucleotide sequence ID" value="NZ_JAJJWI010000024.1"/>
</dbReference>
<evidence type="ECO:0000313" key="1">
    <source>
        <dbReference type="EMBL" id="MFD2069506.1"/>
    </source>
</evidence>
<organism evidence="1 2">
    <name type="scientific">Pontibacter silvestris</name>
    <dbReference type="NCBI Taxonomy" id="2305183"/>
    <lineage>
        <taxon>Bacteria</taxon>
        <taxon>Pseudomonadati</taxon>
        <taxon>Bacteroidota</taxon>
        <taxon>Cytophagia</taxon>
        <taxon>Cytophagales</taxon>
        <taxon>Hymenobacteraceae</taxon>
        <taxon>Pontibacter</taxon>
    </lineage>
</organism>
<name>A0ABW4X4B7_9BACT</name>
<keyword evidence="2" id="KW-1185">Reference proteome</keyword>
<dbReference type="Proteomes" id="UP001597369">
    <property type="component" value="Unassembled WGS sequence"/>
</dbReference>
<evidence type="ECO:0000313" key="2">
    <source>
        <dbReference type="Proteomes" id="UP001597369"/>
    </source>
</evidence>
<proteinExistence type="predicted"/>
<comment type="caution">
    <text evidence="1">The sequence shown here is derived from an EMBL/GenBank/DDBJ whole genome shotgun (WGS) entry which is preliminary data.</text>
</comment>
<accession>A0ABW4X4B7</accession>
<protein>
    <submittedName>
        <fullName evidence="1">Uncharacterized protein</fullName>
    </submittedName>
</protein>
<sequence>MEIRRFNQERSSIQEWLAMIKNTVMGLLGSYKAYQKFFTQFCINCNKGYDVNNLVPLMVDHVNARPVNRTNLSLLLYYGLRKLINPGFKITVTYGDNDIYGNSPKYIRKRYPTSAFVTITQSSHFAWIQNKKEFLNVLAEHYKM</sequence>
<reference evidence="2" key="1">
    <citation type="journal article" date="2019" name="Int. J. Syst. Evol. Microbiol.">
        <title>The Global Catalogue of Microorganisms (GCM) 10K type strain sequencing project: providing services to taxonomists for standard genome sequencing and annotation.</title>
        <authorList>
            <consortium name="The Broad Institute Genomics Platform"/>
            <consortium name="The Broad Institute Genome Sequencing Center for Infectious Disease"/>
            <person name="Wu L."/>
            <person name="Ma J."/>
        </authorList>
    </citation>
    <scope>NUCLEOTIDE SEQUENCE [LARGE SCALE GENOMIC DNA]</scope>
    <source>
        <strain evidence="2">JCM 16545</strain>
    </source>
</reference>